<evidence type="ECO:0000259" key="14">
    <source>
        <dbReference type="PROSITE" id="PS50268"/>
    </source>
</evidence>
<dbReference type="GO" id="GO:0009653">
    <property type="term" value="P:anatomical structure morphogenesis"/>
    <property type="evidence" value="ECO:0007669"/>
    <property type="project" value="UniProtKB-ARBA"/>
</dbReference>
<evidence type="ECO:0000256" key="12">
    <source>
        <dbReference type="PROSITE-ProRule" id="PRU00043"/>
    </source>
</evidence>
<dbReference type="FunFam" id="2.60.40.60:FF:000186">
    <property type="entry name" value="FAT atypical cadherin 2"/>
    <property type="match status" value="1"/>
</dbReference>
<feature type="domain" description="Cadherin" evidence="14">
    <location>
        <begin position="37"/>
        <end position="151"/>
    </location>
</feature>
<dbReference type="PRINTS" id="PR00205">
    <property type="entry name" value="CADHERIN"/>
</dbReference>
<evidence type="ECO:0000256" key="10">
    <source>
        <dbReference type="ARBA" id="ARBA00023157"/>
    </source>
</evidence>
<dbReference type="FunFam" id="2.60.40.60:FF:000276">
    <property type="entry name" value="FAT atypical cadherin 2"/>
    <property type="match status" value="1"/>
</dbReference>
<dbReference type="FunFam" id="2.60.40.60:FF:000064">
    <property type="entry name" value="FAT atypical cadherin 1"/>
    <property type="match status" value="1"/>
</dbReference>
<keyword evidence="10" id="KW-1015">Disulfide bond</keyword>
<comment type="subcellular location">
    <subcellularLocation>
        <location evidence="1">Membrane</location>
        <topology evidence="1">Single-pass membrane protein</topology>
    </subcellularLocation>
</comment>
<feature type="domain" description="Cadherin" evidence="14">
    <location>
        <begin position="1126"/>
        <end position="1229"/>
    </location>
</feature>
<dbReference type="PROSITE" id="PS00232">
    <property type="entry name" value="CADHERIN_1"/>
    <property type="match status" value="5"/>
</dbReference>
<reference evidence="15 16" key="1">
    <citation type="submission" date="2024-04" db="EMBL/GenBank/DDBJ databases">
        <authorList>
            <person name="Waldvogel A.-M."/>
            <person name="Schoenle A."/>
        </authorList>
    </citation>
    <scope>NUCLEOTIDE SEQUENCE [LARGE SCALE GENOMIC DNA]</scope>
</reference>
<dbReference type="SMART" id="SM00112">
    <property type="entry name" value="CA"/>
    <property type="match status" value="11"/>
</dbReference>
<keyword evidence="3" id="KW-0812">Transmembrane</keyword>
<feature type="domain" description="Cadherin" evidence="14">
    <location>
        <begin position="573"/>
        <end position="659"/>
    </location>
</feature>
<keyword evidence="2" id="KW-0245">EGF-like domain</keyword>
<dbReference type="FunFam" id="2.60.40.60:FF:000039">
    <property type="entry name" value="FAT atypical cadherin 3"/>
    <property type="match status" value="1"/>
</dbReference>
<name>A0AAV2MM74_KNICA</name>
<dbReference type="Proteomes" id="UP001497482">
    <property type="component" value="Chromosome 8"/>
</dbReference>
<dbReference type="CDD" id="cd11304">
    <property type="entry name" value="Cadherin_repeat"/>
    <property type="match status" value="12"/>
</dbReference>
<evidence type="ECO:0000256" key="8">
    <source>
        <dbReference type="ARBA" id="ARBA00022989"/>
    </source>
</evidence>
<feature type="domain" description="Cadherin" evidence="14">
    <location>
        <begin position="1021"/>
        <end position="1125"/>
    </location>
</feature>
<dbReference type="Pfam" id="PF00028">
    <property type="entry name" value="Cadherin"/>
    <property type="match status" value="10"/>
</dbReference>
<dbReference type="FunFam" id="2.60.40.60:FF:000066">
    <property type="entry name" value="FAT atypical cadherin 1"/>
    <property type="match status" value="1"/>
</dbReference>
<dbReference type="FunFam" id="2.60.40.60:FF:000015">
    <property type="entry name" value="FAT atypical cadherin 1"/>
    <property type="match status" value="2"/>
</dbReference>
<keyword evidence="16" id="KW-1185">Reference proteome</keyword>
<feature type="domain" description="Cadherin" evidence="14">
    <location>
        <begin position="811"/>
        <end position="915"/>
    </location>
</feature>
<dbReference type="InterPro" id="IPR020894">
    <property type="entry name" value="Cadherin_CS"/>
</dbReference>
<keyword evidence="11" id="KW-0325">Glycoprotein</keyword>
<evidence type="ECO:0000313" key="15">
    <source>
        <dbReference type="EMBL" id="CAL1614417.1"/>
    </source>
</evidence>
<organism evidence="15 16">
    <name type="scientific">Knipowitschia caucasica</name>
    <name type="common">Caucasian dwarf goby</name>
    <name type="synonym">Pomatoschistus caucasicus</name>
    <dbReference type="NCBI Taxonomy" id="637954"/>
    <lineage>
        <taxon>Eukaryota</taxon>
        <taxon>Metazoa</taxon>
        <taxon>Chordata</taxon>
        <taxon>Craniata</taxon>
        <taxon>Vertebrata</taxon>
        <taxon>Euteleostomi</taxon>
        <taxon>Actinopterygii</taxon>
        <taxon>Neopterygii</taxon>
        <taxon>Teleostei</taxon>
        <taxon>Neoteleostei</taxon>
        <taxon>Acanthomorphata</taxon>
        <taxon>Gobiaria</taxon>
        <taxon>Gobiiformes</taxon>
        <taxon>Gobioidei</taxon>
        <taxon>Gobiidae</taxon>
        <taxon>Gobiinae</taxon>
        <taxon>Knipowitschia</taxon>
    </lineage>
</organism>
<dbReference type="SUPFAM" id="SSF49313">
    <property type="entry name" value="Cadherin-like"/>
    <property type="match status" value="12"/>
</dbReference>
<evidence type="ECO:0000256" key="5">
    <source>
        <dbReference type="ARBA" id="ARBA00022737"/>
    </source>
</evidence>
<feature type="domain" description="Cadherin" evidence="14">
    <location>
        <begin position="706"/>
        <end position="810"/>
    </location>
</feature>
<feature type="signal peptide" evidence="13">
    <location>
        <begin position="1"/>
        <end position="23"/>
    </location>
</feature>
<keyword evidence="6 12" id="KW-0106">Calcium</keyword>
<evidence type="ECO:0000256" key="6">
    <source>
        <dbReference type="ARBA" id="ARBA00022837"/>
    </source>
</evidence>
<feature type="domain" description="Cadherin" evidence="14">
    <location>
        <begin position="1240"/>
        <end position="1341"/>
    </location>
</feature>
<keyword evidence="5" id="KW-0677">Repeat</keyword>
<dbReference type="PANTHER" id="PTHR24026:SF136">
    <property type="entry name" value="PROTOCADHERIN-23"/>
    <property type="match status" value="1"/>
</dbReference>
<gene>
    <name evidence="15" type="ORF">KC01_LOCUS40466</name>
</gene>
<evidence type="ECO:0000256" key="9">
    <source>
        <dbReference type="ARBA" id="ARBA00023136"/>
    </source>
</evidence>
<dbReference type="GO" id="GO:0005509">
    <property type="term" value="F:calcium ion binding"/>
    <property type="evidence" value="ECO:0007669"/>
    <property type="project" value="UniProtKB-UniRule"/>
</dbReference>
<proteinExistence type="predicted"/>
<evidence type="ECO:0000256" key="4">
    <source>
        <dbReference type="ARBA" id="ARBA00022729"/>
    </source>
</evidence>
<dbReference type="EMBL" id="OZ035830">
    <property type="protein sequence ID" value="CAL1614417.1"/>
    <property type="molecule type" value="Genomic_DNA"/>
</dbReference>
<keyword evidence="7" id="KW-0130">Cell adhesion</keyword>
<dbReference type="PANTHER" id="PTHR24026">
    <property type="entry name" value="FAT ATYPICAL CADHERIN-RELATED"/>
    <property type="match status" value="1"/>
</dbReference>
<dbReference type="FunFam" id="2.60.40.60:FF:000080">
    <property type="entry name" value="FAT atypical cadherin 1"/>
    <property type="match status" value="1"/>
</dbReference>
<feature type="domain" description="Cadherin" evidence="14">
    <location>
        <begin position="152"/>
        <end position="259"/>
    </location>
</feature>
<keyword evidence="9" id="KW-0472">Membrane</keyword>
<dbReference type="InterPro" id="IPR002126">
    <property type="entry name" value="Cadherin-like_dom"/>
</dbReference>
<keyword evidence="8" id="KW-1133">Transmembrane helix</keyword>
<dbReference type="GO" id="GO:0007156">
    <property type="term" value="P:homophilic cell adhesion via plasma membrane adhesion molecules"/>
    <property type="evidence" value="ECO:0007669"/>
    <property type="project" value="InterPro"/>
</dbReference>
<feature type="domain" description="Cadherin" evidence="14">
    <location>
        <begin position="456"/>
        <end position="561"/>
    </location>
</feature>
<evidence type="ECO:0000313" key="16">
    <source>
        <dbReference type="Proteomes" id="UP001497482"/>
    </source>
</evidence>
<dbReference type="FunFam" id="2.60.40.60:FF:000037">
    <property type="entry name" value="FAT atypical cadherin 1"/>
    <property type="match status" value="1"/>
</dbReference>
<dbReference type="FunFam" id="2.60.40.60:FF:000020">
    <property type="entry name" value="Dachsous cadherin-related 1b"/>
    <property type="match status" value="1"/>
</dbReference>
<evidence type="ECO:0000256" key="3">
    <source>
        <dbReference type="ARBA" id="ARBA00022692"/>
    </source>
</evidence>
<feature type="domain" description="Cadherin" evidence="14">
    <location>
        <begin position="916"/>
        <end position="1020"/>
    </location>
</feature>
<feature type="domain" description="Cadherin" evidence="14">
    <location>
        <begin position="360"/>
        <end position="455"/>
    </location>
</feature>
<dbReference type="PROSITE" id="PS50268">
    <property type="entry name" value="CADHERIN_2"/>
    <property type="match status" value="12"/>
</dbReference>
<protein>
    <recommendedName>
        <fullName evidence="14">Cadherin domain-containing protein</fullName>
    </recommendedName>
</protein>
<dbReference type="GO" id="GO:0005886">
    <property type="term" value="C:plasma membrane"/>
    <property type="evidence" value="ECO:0007669"/>
    <property type="project" value="InterPro"/>
</dbReference>
<feature type="domain" description="Cadherin" evidence="14">
    <location>
        <begin position="1368"/>
        <end position="1419"/>
    </location>
</feature>
<feature type="chain" id="PRO_5043561986" description="Cadherin domain-containing protein" evidence="13">
    <location>
        <begin position="24"/>
        <end position="1423"/>
    </location>
</feature>
<keyword evidence="4 13" id="KW-0732">Signal</keyword>
<evidence type="ECO:0000256" key="7">
    <source>
        <dbReference type="ARBA" id="ARBA00022889"/>
    </source>
</evidence>
<evidence type="ECO:0000256" key="11">
    <source>
        <dbReference type="ARBA" id="ARBA00023180"/>
    </source>
</evidence>
<evidence type="ECO:0000256" key="13">
    <source>
        <dbReference type="SAM" id="SignalP"/>
    </source>
</evidence>
<accession>A0AAV2MM74</accession>
<dbReference type="FunFam" id="2.60.40.60:FF:000100">
    <property type="entry name" value="protocadherin Fat 2"/>
    <property type="match status" value="1"/>
</dbReference>
<dbReference type="Gene3D" id="2.60.40.60">
    <property type="entry name" value="Cadherins"/>
    <property type="match status" value="12"/>
</dbReference>
<sequence>MASRGTALVALAFLPLHFSICHGGFPKDKDISPMKFTHSLYNTTIFENSAPRTYVETPIKMGIQLKDLLWDIKFNIVSGDDDELFQAEAIQVGDFAFLRIKTQVTYSASLNREVRDIYALTVEASESISDLKAKTKVIVRVEDTNDLKPLFYPASYHVAISEDSSLQSSVVTVSATDADLGSNAKFYYSFTTRSHPFSVDPFTGAVSLFKKLNHTRHEKYDLTVLAEDRTKKISGVQKFGNVARVVVTVQKSNKTHPVITPTPKPSILSDGKVTIDVHVEPGTKPVESLMIMEEDLNMFFSVIPLGVEGNDFQVISTKKIRWSRMPHGLNMSLQAKDSTSLSPVKQIHIPPVHYTPLTFSEDTYIVVLSEFSPPKSHVVKVAVAPESQNISYSIKANQDSTKFKINHKKGTIVTNDYFDFEAKQRYEFDVIANNGEAETHVVIEIMDENDNSPQFVENSYQAMLDENIPVGSSVLKVSATDKDVGKNGLVTYSIANTGAIPFAIDAFTGVITTSEDLDYELMKRQYHLRVWASDSGSPFSQVNECGVTITLTNINDNVPLFERIGCNTTLPIDSPVEQTIGKLSAIDLDELQHLKYVIESGNELGIFTMDSTGAIKLNKPIPANSNAFNLRVVATDGKHKSDPSIVRVTVTDKGEEPTLKCIETDILKQVTNKLIESIKPILTSQEDDSFFSDKYIANKHSPKFNLSIPGSIDLVEDFPLNSTIVQFKATDGDTGLNSKLVYAISSGVEDGCFVIDPFLGDLKLVCPLDRKNKEFYILNITVSDLGMPQKSAWKLIAVNVMDINDNPPVFSQPRFVIRIAENIEVDSVVFTARAIDNDSETNGNIQYTLLTSTDFFTIDKLTGDISVASNLDRETLARHDLKIEARDQAKVGPQLFSTLDLVVVLEDINDNPPKFHPKVYKVKVPEDVPVGTLLVWLESVDLDLGSGGQVTYNLKNNGIFHLDSKTGALTLERELDFERRPFYNLTVRAVDHGLPRSLSSSCFVEIEVLDVNENLHKPVFDEFVYDEAIMEDAAVGTSVATLMALDKDAGRDGVVRYRIHDGSGLGLFTIDEESGVIRSTDTMDRETTPHFWLSVFASDLGTDPLSSWCHVYIRVTDVNDNAPQLSQPMYLATVPENAALVQSVVTVQAQDLDSSSDGQLTYDMTEAHRKYFSVDPKTGVISTNAALDREEKPEHSVEVIVSDNGSPPLRSTATVVIAVSDLNDNRPKFTDKLFHVKLPPQEQGAGRRLACRLVARDDDEGANAAVTYRLQGVPGEGFHIDPESGEVWTHGDFGPGNYSILTIKATDQGKPSRSNSARLDVEWISVPPPASEPITFEEPQFNFPIMETEPVNHMVGIILTETQRQRWFDIIDGDENKDFYIQRNSGTLSVARRLDAARKSNYNLTVRVTDGHGAATVQVHCKK</sequence>
<dbReference type="InterPro" id="IPR015919">
    <property type="entry name" value="Cadherin-like_sf"/>
</dbReference>
<evidence type="ECO:0000256" key="1">
    <source>
        <dbReference type="ARBA" id="ARBA00004167"/>
    </source>
</evidence>
<evidence type="ECO:0000256" key="2">
    <source>
        <dbReference type="ARBA" id="ARBA00022536"/>
    </source>
</evidence>